<reference evidence="3" key="1">
    <citation type="journal article" date="2014" name="Proc. Natl. Acad. Sci. U.S.A.">
        <title>Extensive sampling of basidiomycete genomes demonstrates inadequacy of the white-rot/brown-rot paradigm for wood decay fungi.</title>
        <authorList>
            <person name="Riley R."/>
            <person name="Salamov A.A."/>
            <person name="Brown D.W."/>
            <person name="Nagy L.G."/>
            <person name="Floudas D."/>
            <person name="Held B.W."/>
            <person name="Levasseur A."/>
            <person name="Lombard V."/>
            <person name="Morin E."/>
            <person name="Otillar R."/>
            <person name="Lindquist E.A."/>
            <person name="Sun H."/>
            <person name="LaButti K.M."/>
            <person name="Schmutz J."/>
            <person name="Jabbour D."/>
            <person name="Luo H."/>
            <person name="Baker S.E."/>
            <person name="Pisabarro A.G."/>
            <person name="Walton J.D."/>
            <person name="Blanchette R.A."/>
            <person name="Henrissat B."/>
            <person name="Martin F."/>
            <person name="Cullen D."/>
            <person name="Hibbett D.S."/>
            <person name="Grigoriev I.V."/>
        </authorList>
    </citation>
    <scope>NUCLEOTIDE SEQUENCE [LARGE SCALE GENOMIC DNA]</scope>
    <source>
        <strain evidence="3">PC15</strain>
    </source>
</reference>
<organism evidence="2 3">
    <name type="scientific">Pleurotus ostreatus (strain PC15)</name>
    <name type="common">Oyster mushroom</name>
    <dbReference type="NCBI Taxonomy" id="1137138"/>
    <lineage>
        <taxon>Eukaryota</taxon>
        <taxon>Fungi</taxon>
        <taxon>Dikarya</taxon>
        <taxon>Basidiomycota</taxon>
        <taxon>Agaricomycotina</taxon>
        <taxon>Agaricomycetes</taxon>
        <taxon>Agaricomycetidae</taxon>
        <taxon>Agaricales</taxon>
        <taxon>Pleurotineae</taxon>
        <taxon>Pleurotaceae</taxon>
        <taxon>Pleurotus</taxon>
    </lineage>
</organism>
<evidence type="ECO:0000259" key="1">
    <source>
        <dbReference type="Pfam" id="PF12937"/>
    </source>
</evidence>
<dbReference type="AlphaFoldDB" id="A0A067NZX8"/>
<feature type="domain" description="F-box" evidence="1">
    <location>
        <begin position="4"/>
        <end position="65"/>
    </location>
</feature>
<dbReference type="HOGENOM" id="CLU_537610_0_0_1"/>
<dbReference type="OrthoDB" id="2269034at2759"/>
<dbReference type="Gene3D" id="1.20.1280.50">
    <property type="match status" value="1"/>
</dbReference>
<evidence type="ECO:0000313" key="3">
    <source>
        <dbReference type="Proteomes" id="UP000027073"/>
    </source>
</evidence>
<dbReference type="InterPro" id="IPR036047">
    <property type="entry name" value="F-box-like_dom_sf"/>
</dbReference>
<dbReference type="VEuPathDB" id="FungiDB:PLEOSDRAFT_1080113"/>
<dbReference type="Proteomes" id="UP000027073">
    <property type="component" value="Unassembled WGS sequence"/>
</dbReference>
<name>A0A067NZX8_PLEO1</name>
<dbReference type="CDD" id="cd09917">
    <property type="entry name" value="F-box_SF"/>
    <property type="match status" value="1"/>
</dbReference>
<evidence type="ECO:0000313" key="2">
    <source>
        <dbReference type="EMBL" id="KDQ32545.1"/>
    </source>
</evidence>
<accession>A0A067NZX8</accession>
<sequence length="507" mass="57799">MGEINDLPIELFSLVLKYLVHHDIGTPGNYQWYGDPVVLDVLSVAQVCKKWRHIALNTPSLWTTLNDVLHPFVIEYALEQSSNLPLKVCLDFRWYFIGSDDEDSDEDGFGHNGGDEIQWQAVQKLASQIPRTSHLVVRFHQGCPYASLRIILRLKPTENLVDLFRACKRWLSFHDGHGVIDNIKIDGGHVCEDLQLEGFSSTEPAFRFSITVSEEVEPEDVDSDDEDDVIELDQIITVALSELPLDNVHTLHFYTMVRVSHQFWARILSTSLLNLQTVEVCPLSARYWSEIMACSLRRTPFERKASSYKAQKAEVVGFQVYRKAMCQEMTGFWVGPCEVDKFFELTMPLSLYKFLAPHSLSSESLDIMQKPSQGAPLLEHLEIDSELLNLPLANVHTLHFYAEFLVSEESWATELSNLKSLPNLRSVEVCPLSALPWFEVFPWCMNCGADRCFLHGVQEVVVWRFPNKWPALGENMGVVRDARPVQGRPIVYRYEGASSQLPSNMYG</sequence>
<dbReference type="InParanoid" id="A0A067NZX8"/>
<protein>
    <recommendedName>
        <fullName evidence="1">F-box domain-containing protein</fullName>
    </recommendedName>
</protein>
<dbReference type="Pfam" id="PF12937">
    <property type="entry name" value="F-box-like"/>
    <property type="match status" value="1"/>
</dbReference>
<dbReference type="InterPro" id="IPR001810">
    <property type="entry name" value="F-box_dom"/>
</dbReference>
<dbReference type="EMBL" id="KL198004">
    <property type="protein sequence ID" value="KDQ32545.1"/>
    <property type="molecule type" value="Genomic_DNA"/>
</dbReference>
<proteinExistence type="predicted"/>
<gene>
    <name evidence="2" type="ORF">PLEOSDRAFT_1080113</name>
</gene>
<dbReference type="SUPFAM" id="SSF81383">
    <property type="entry name" value="F-box domain"/>
    <property type="match status" value="1"/>
</dbReference>